<keyword evidence="2" id="KW-1185">Reference proteome</keyword>
<evidence type="ECO:0000313" key="1">
    <source>
        <dbReference type="EMBL" id="MCB5199042.1"/>
    </source>
</evidence>
<sequence length="83" mass="8995">MDDDENHVALIRTLQMDLSAMRAVLGEVLAVIDDIKPGAREIIADGLAERAAVLEGIEGETLTGEDTESERLHDLSIAIRLGR</sequence>
<dbReference type="EMBL" id="JAJATZ010000003">
    <property type="protein sequence ID" value="MCB5199042.1"/>
    <property type="molecule type" value="Genomic_DNA"/>
</dbReference>
<reference evidence="1" key="1">
    <citation type="submission" date="2021-10" db="EMBL/GenBank/DDBJ databases">
        <title>Loktanella gaetbuli sp. nov., isolated from a tidal flat.</title>
        <authorList>
            <person name="Park S."/>
            <person name="Yoon J.-H."/>
        </authorList>
    </citation>
    <scope>NUCLEOTIDE SEQUENCE</scope>
    <source>
        <strain evidence="1">TSTF-M6</strain>
    </source>
</reference>
<name>A0ABS8BTR2_9RHOB</name>
<protein>
    <submittedName>
        <fullName evidence="1">Uncharacterized protein</fullName>
    </submittedName>
</protein>
<dbReference type="RefSeq" id="WP_226747872.1">
    <property type="nucleotide sequence ID" value="NZ_JAJATZ010000003.1"/>
</dbReference>
<evidence type="ECO:0000313" key="2">
    <source>
        <dbReference type="Proteomes" id="UP001138961"/>
    </source>
</evidence>
<dbReference type="Proteomes" id="UP001138961">
    <property type="component" value="Unassembled WGS sequence"/>
</dbReference>
<accession>A0ABS8BTR2</accession>
<gene>
    <name evidence="1" type="ORF">LGQ03_07300</name>
</gene>
<organism evidence="1 2">
    <name type="scientific">Loktanella gaetbuli</name>
    <dbReference type="NCBI Taxonomy" id="2881335"/>
    <lineage>
        <taxon>Bacteria</taxon>
        <taxon>Pseudomonadati</taxon>
        <taxon>Pseudomonadota</taxon>
        <taxon>Alphaproteobacteria</taxon>
        <taxon>Rhodobacterales</taxon>
        <taxon>Roseobacteraceae</taxon>
        <taxon>Loktanella</taxon>
    </lineage>
</organism>
<comment type="caution">
    <text evidence="1">The sequence shown here is derived from an EMBL/GenBank/DDBJ whole genome shotgun (WGS) entry which is preliminary data.</text>
</comment>
<proteinExistence type="predicted"/>